<evidence type="ECO:0000259" key="12">
    <source>
        <dbReference type="Pfam" id="PF01180"/>
    </source>
</evidence>
<feature type="binding site" evidence="11">
    <location>
        <position position="226"/>
    </location>
    <ligand>
        <name>FMN</name>
        <dbReference type="ChEBI" id="CHEBI:58210"/>
    </ligand>
</feature>
<evidence type="ECO:0000256" key="5">
    <source>
        <dbReference type="ARBA" id="ARBA00011738"/>
    </source>
</evidence>
<feature type="binding site" evidence="11">
    <location>
        <begin position="274"/>
        <end position="275"/>
    </location>
    <ligand>
        <name>FMN</name>
        <dbReference type="ChEBI" id="CHEBI:58210"/>
    </ligand>
</feature>
<keyword evidence="10 11" id="KW-0560">Oxidoreductase</keyword>
<comment type="catalytic activity">
    <reaction evidence="1">
        <text>(S)-dihydroorotate + fumarate = orotate + succinate</text>
        <dbReference type="Rhea" id="RHEA:30059"/>
        <dbReference type="ChEBI" id="CHEBI:29806"/>
        <dbReference type="ChEBI" id="CHEBI:30031"/>
        <dbReference type="ChEBI" id="CHEBI:30839"/>
        <dbReference type="ChEBI" id="CHEBI:30864"/>
        <dbReference type="EC" id="1.3.98.1"/>
    </reaction>
</comment>
<protein>
    <recommendedName>
        <fullName evidence="11">Dihydroorotate dehydrogenase</fullName>
        <shortName evidence="11">DHOD</shortName>
        <shortName evidence="11">DHODase</shortName>
        <shortName evidence="11">DHOdehase</shortName>
        <ecNumber evidence="11">1.3.-.-</ecNumber>
    </recommendedName>
</protein>
<keyword evidence="9 11" id="KW-0665">Pyrimidine biosynthesis</keyword>
<dbReference type="RefSeq" id="WP_108994650.1">
    <property type="nucleotide sequence ID" value="NZ_BDQX01000289.1"/>
</dbReference>
<dbReference type="NCBIfam" id="NF005574">
    <property type="entry name" value="PRK07259.1"/>
    <property type="match status" value="1"/>
</dbReference>
<reference evidence="13 14" key="1">
    <citation type="submission" date="2017-08" db="EMBL/GenBank/DDBJ databases">
        <title>Substantial Increase in Enzyme Production by Combined Drug-Resistance Mutations in Paenibacillus agaridevorans.</title>
        <authorList>
            <person name="Tanaka Y."/>
            <person name="Funane K."/>
            <person name="Hosaka T."/>
            <person name="Shiwa Y."/>
            <person name="Fujita N."/>
            <person name="Miyazaki T."/>
            <person name="Yoshikawa H."/>
            <person name="Murakami K."/>
            <person name="Kasahara K."/>
            <person name="Inaoka T."/>
            <person name="Hiraga Y."/>
            <person name="Ochi K."/>
        </authorList>
    </citation>
    <scope>NUCLEOTIDE SEQUENCE [LARGE SCALE GENOMIC DNA]</scope>
    <source>
        <strain evidence="13 14">T-3040</strain>
    </source>
</reference>
<evidence type="ECO:0000256" key="10">
    <source>
        <dbReference type="ARBA" id="ARBA00023002"/>
    </source>
</evidence>
<dbReference type="GO" id="GO:0044205">
    <property type="term" value="P:'de novo' UMP biosynthetic process"/>
    <property type="evidence" value="ECO:0007669"/>
    <property type="project" value="UniProtKB-UniRule"/>
</dbReference>
<comment type="subunit">
    <text evidence="5">Homodimer.</text>
</comment>
<dbReference type="InterPro" id="IPR049622">
    <property type="entry name" value="Dihydroorotate_DH_I"/>
</dbReference>
<dbReference type="InterPro" id="IPR050074">
    <property type="entry name" value="DHO_dehydrogenase"/>
</dbReference>
<feature type="binding site" evidence="11">
    <location>
        <begin position="252"/>
        <end position="253"/>
    </location>
    <ligand>
        <name>FMN</name>
        <dbReference type="ChEBI" id="CHEBI:58210"/>
    </ligand>
</feature>
<comment type="subcellular location">
    <subcellularLocation>
        <location evidence="2 11">Cytoplasm</location>
    </subcellularLocation>
</comment>
<dbReference type="HAMAP" id="MF_00224">
    <property type="entry name" value="DHO_dh_type1"/>
    <property type="match status" value="1"/>
</dbReference>
<evidence type="ECO:0000256" key="7">
    <source>
        <dbReference type="ARBA" id="ARBA00022630"/>
    </source>
</evidence>
<dbReference type="GO" id="GO:0005737">
    <property type="term" value="C:cytoplasm"/>
    <property type="evidence" value="ECO:0007669"/>
    <property type="project" value="UniProtKB-SubCell"/>
</dbReference>
<dbReference type="EMBL" id="BDQX01000289">
    <property type="protein sequence ID" value="GBG10070.1"/>
    <property type="molecule type" value="Genomic_DNA"/>
</dbReference>
<dbReference type="Gene3D" id="3.20.20.70">
    <property type="entry name" value="Aldolase class I"/>
    <property type="match status" value="1"/>
</dbReference>
<dbReference type="UniPathway" id="UPA00070"/>
<evidence type="ECO:0000256" key="1">
    <source>
        <dbReference type="ARBA" id="ARBA00001694"/>
    </source>
</evidence>
<dbReference type="InterPro" id="IPR024920">
    <property type="entry name" value="Dihydroorotate_DH_1"/>
</dbReference>
<dbReference type="Pfam" id="PF01180">
    <property type="entry name" value="DHO_dh"/>
    <property type="match status" value="1"/>
</dbReference>
<comment type="similarity">
    <text evidence="4 11">Belongs to the dihydroorotate dehydrogenase family. Type 1 subfamily.</text>
</comment>
<evidence type="ECO:0000313" key="13">
    <source>
        <dbReference type="EMBL" id="GBG10070.1"/>
    </source>
</evidence>
<keyword evidence="7 11" id="KW-0285">Flavoprotein</keyword>
<dbReference type="Proteomes" id="UP000245202">
    <property type="component" value="Unassembled WGS sequence"/>
</dbReference>
<dbReference type="EC" id="1.3.-.-" evidence="11"/>
<comment type="catalytic activity">
    <reaction evidence="11">
        <text>(S)-dihydroorotate + A = orotate + AH2</text>
        <dbReference type="Rhea" id="RHEA:18073"/>
        <dbReference type="ChEBI" id="CHEBI:13193"/>
        <dbReference type="ChEBI" id="CHEBI:17499"/>
        <dbReference type="ChEBI" id="CHEBI:30839"/>
        <dbReference type="ChEBI" id="CHEBI:30864"/>
    </reaction>
</comment>
<comment type="cofactor">
    <cofactor evidence="11">
        <name>FMN</name>
        <dbReference type="ChEBI" id="CHEBI:58210"/>
    </cofactor>
    <text evidence="11">Binds 1 FMN per subunit.</text>
</comment>
<gene>
    <name evidence="11" type="primary">pyrD</name>
    <name evidence="13" type="ORF">PAT3040_04780</name>
</gene>
<feature type="binding site" evidence="11">
    <location>
        <position position="99"/>
    </location>
    <ligand>
        <name>FMN</name>
        <dbReference type="ChEBI" id="CHEBI:58210"/>
    </ligand>
</feature>
<feature type="binding site" evidence="11">
    <location>
        <position position="136"/>
    </location>
    <ligand>
        <name>substrate</name>
    </ligand>
</feature>
<dbReference type="InterPro" id="IPR013785">
    <property type="entry name" value="Aldolase_TIM"/>
</dbReference>
<dbReference type="InterPro" id="IPR012135">
    <property type="entry name" value="Dihydroorotate_DH_1_2"/>
</dbReference>
<proteinExistence type="inferred from homology"/>
<dbReference type="SUPFAM" id="SSF51395">
    <property type="entry name" value="FMN-linked oxidoreductases"/>
    <property type="match status" value="1"/>
</dbReference>
<dbReference type="FunFam" id="3.20.20.70:FF:000027">
    <property type="entry name" value="Dihydropyrimidine dehydrogenase [NADP(+)]"/>
    <property type="match status" value="1"/>
</dbReference>
<evidence type="ECO:0000256" key="4">
    <source>
        <dbReference type="ARBA" id="ARBA00008008"/>
    </source>
</evidence>
<feature type="active site" description="Nucleophile" evidence="11">
    <location>
        <position position="139"/>
    </location>
</feature>
<dbReference type="InterPro" id="IPR033888">
    <property type="entry name" value="DHOD_1B"/>
</dbReference>
<evidence type="ECO:0000256" key="11">
    <source>
        <dbReference type="HAMAP-Rule" id="MF_00224"/>
    </source>
</evidence>
<name>A0A2R5ETS8_9BACL</name>
<evidence type="ECO:0000313" key="14">
    <source>
        <dbReference type="Proteomes" id="UP000245202"/>
    </source>
</evidence>
<dbReference type="PANTHER" id="PTHR48109:SF1">
    <property type="entry name" value="DIHYDROOROTATE DEHYDROGENASE (FUMARATE)"/>
    <property type="match status" value="1"/>
</dbReference>
<feature type="binding site" evidence="11">
    <location>
        <begin position="45"/>
        <end position="46"/>
    </location>
    <ligand>
        <name>FMN</name>
        <dbReference type="ChEBI" id="CHEBI:58210"/>
    </ligand>
</feature>
<organism evidence="13 14">
    <name type="scientific">Paenibacillus agaridevorans</name>
    <dbReference type="NCBI Taxonomy" id="171404"/>
    <lineage>
        <taxon>Bacteria</taxon>
        <taxon>Bacillati</taxon>
        <taxon>Bacillota</taxon>
        <taxon>Bacilli</taxon>
        <taxon>Bacillales</taxon>
        <taxon>Paenibacillaceae</taxon>
        <taxon>Paenibacillus</taxon>
    </lineage>
</organism>
<feature type="binding site" evidence="11">
    <location>
        <position position="45"/>
    </location>
    <ligand>
        <name>substrate</name>
    </ligand>
</feature>
<dbReference type="PIRSF" id="PIRSF000164">
    <property type="entry name" value="DHO_oxidase"/>
    <property type="match status" value="1"/>
</dbReference>
<evidence type="ECO:0000256" key="2">
    <source>
        <dbReference type="ARBA" id="ARBA00004496"/>
    </source>
</evidence>
<evidence type="ECO:0000256" key="3">
    <source>
        <dbReference type="ARBA" id="ARBA00004725"/>
    </source>
</evidence>
<evidence type="ECO:0000256" key="9">
    <source>
        <dbReference type="ARBA" id="ARBA00022975"/>
    </source>
</evidence>
<dbReference type="InterPro" id="IPR005720">
    <property type="entry name" value="Dihydroorotate_DH_cat"/>
</dbReference>
<feature type="binding site" evidence="11">
    <location>
        <position position="21"/>
    </location>
    <ligand>
        <name>FMN</name>
        <dbReference type="ChEBI" id="CHEBI:58210"/>
    </ligand>
</feature>
<comment type="function">
    <text evidence="11">Catalyzes the conversion of dihydroorotate to orotate.</text>
</comment>
<feature type="binding site" evidence="11">
    <location>
        <position position="174"/>
    </location>
    <ligand>
        <name>FMN</name>
        <dbReference type="ChEBI" id="CHEBI:58210"/>
    </ligand>
</feature>
<comment type="caution">
    <text evidence="13">The sequence shown here is derived from an EMBL/GenBank/DDBJ whole genome shotgun (WGS) entry which is preliminary data.</text>
</comment>
<feature type="binding site" evidence="11">
    <location>
        <position position="200"/>
    </location>
    <ligand>
        <name>FMN</name>
        <dbReference type="ChEBI" id="CHEBI:58210"/>
    </ligand>
</feature>
<accession>A0A2R5ETS8</accession>
<keyword evidence="6 11" id="KW-0963">Cytoplasm</keyword>
<sequence length="310" mass="32838">MNCLSSELAGVKLRNPILMASGTFGFATPVAKLYPLDKLGGVVTKGLTATPRSGNKGTRLCETPSGLMNSIGLENPGIPRFLSSELDEMTRLDTNIIINLGGSSIQEYEKGAAMIEEACKQRKSDGKRSADLLELNISCPNVKEGGMLFGLTAGQAREVVRVVRQTTSLPLLVKLSPNAQDLVRIAEMCETEGADGVSLVNTFQAMAIDIHARKSVFRHGYAGLSGPAIKPIALRMVHQVTKAVTIPVVGMGGISSASDILEFIMAGAAAVQIGTYNFMNIMAGASLADELQTLMKQEGISSLQEVRGIV</sequence>
<comment type="pathway">
    <text evidence="3 11">Pyrimidine metabolism; UMP biosynthesis via de novo pathway.</text>
</comment>
<feature type="domain" description="Dihydroorotate dehydrogenase catalytic" evidence="12">
    <location>
        <begin position="4"/>
        <end position="295"/>
    </location>
</feature>
<dbReference type="CDD" id="cd04740">
    <property type="entry name" value="DHOD_1B_like"/>
    <property type="match status" value="1"/>
</dbReference>
<feature type="binding site" evidence="11">
    <location>
        <begin position="201"/>
        <end position="202"/>
    </location>
    <ligand>
        <name>substrate</name>
    </ligand>
</feature>
<evidence type="ECO:0000256" key="8">
    <source>
        <dbReference type="ARBA" id="ARBA00022643"/>
    </source>
</evidence>
<dbReference type="AlphaFoldDB" id="A0A2R5ETS8"/>
<dbReference type="GO" id="GO:0006207">
    <property type="term" value="P:'de novo' pyrimidine nucleobase biosynthetic process"/>
    <property type="evidence" value="ECO:0007669"/>
    <property type="project" value="TreeGrafter"/>
</dbReference>
<evidence type="ECO:0000256" key="6">
    <source>
        <dbReference type="ARBA" id="ARBA00022490"/>
    </source>
</evidence>
<feature type="binding site" evidence="11">
    <location>
        <position position="136"/>
    </location>
    <ligand>
        <name>FMN</name>
        <dbReference type="ChEBI" id="CHEBI:58210"/>
    </ligand>
</feature>
<dbReference type="PANTHER" id="PTHR48109">
    <property type="entry name" value="DIHYDROOROTATE DEHYDROGENASE (QUINONE), MITOCHONDRIAL-RELATED"/>
    <property type="match status" value="1"/>
</dbReference>
<keyword evidence="14" id="KW-1185">Reference proteome</keyword>
<keyword evidence="8 11" id="KW-0288">FMN</keyword>
<feature type="binding site" evidence="11">
    <location>
        <begin position="69"/>
        <end position="73"/>
    </location>
    <ligand>
        <name>substrate</name>
    </ligand>
</feature>
<dbReference type="GO" id="GO:1990663">
    <property type="term" value="F:dihydroorotate dehydrogenase (fumarate) activity"/>
    <property type="evidence" value="ECO:0007669"/>
    <property type="project" value="UniProtKB-EC"/>
</dbReference>
<dbReference type="NCBIfam" id="TIGR01037">
    <property type="entry name" value="pyrD_sub1_fam"/>
    <property type="match status" value="1"/>
</dbReference>